<protein>
    <submittedName>
        <fullName evidence="3">Protein-disulfide isomerase</fullName>
    </submittedName>
</protein>
<dbReference type="AlphaFoldDB" id="D2NPI7"/>
<dbReference type="eggNOG" id="COG1651">
    <property type="taxonomic scope" value="Bacteria"/>
</dbReference>
<dbReference type="Proteomes" id="UP000001883">
    <property type="component" value="Chromosome"/>
</dbReference>
<keyword evidence="1" id="KW-0812">Transmembrane</keyword>
<proteinExistence type="predicted"/>
<dbReference type="STRING" id="680646.RMDY18_17230"/>
<dbReference type="SUPFAM" id="SSF52833">
    <property type="entry name" value="Thioredoxin-like"/>
    <property type="match status" value="1"/>
</dbReference>
<feature type="transmembrane region" description="Helical" evidence="1">
    <location>
        <begin position="54"/>
        <end position="75"/>
    </location>
</feature>
<dbReference type="EMBL" id="AP011540">
    <property type="protein sequence ID" value="BAI65555.1"/>
    <property type="molecule type" value="Genomic_DNA"/>
</dbReference>
<accession>D2NPI7</accession>
<evidence type="ECO:0000256" key="1">
    <source>
        <dbReference type="SAM" id="Phobius"/>
    </source>
</evidence>
<keyword evidence="1" id="KW-1133">Transmembrane helix</keyword>
<feature type="domain" description="Thioredoxin-like fold" evidence="2">
    <location>
        <begin position="158"/>
        <end position="308"/>
    </location>
</feature>
<evidence type="ECO:0000313" key="3">
    <source>
        <dbReference type="EMBL" id="BAI65555.1"/>
    </source>
</evidence>
<gene>
    <name evidence="3" type="ordered locus">RMDY18_17230</name>
</gene>
<keyword evidence="4" id="KW-1185">Reference proteome</keyword>
<reference evidence="3 4" key="2">
    <citation type="journal article" date="2010" name="J Osaka Dent Univ">
        <title>Isolation and identification of Rothia mucilaginosa from persistent apical periodontitis lesions.</title>
        <authorList>
            <person name="Yamane K."/>
            <person name="Yoshida M."/>
            <person name="Fujihira T."/>
            <person name="Baba T."/>
            <person name="Tsuji N."/>
            <person name="Hayashi H."/>
            <person name="Sugimori C."/>
            <person name="Yamanaka T."/>
            <person name="Mashimo C."/>
            <person name="Nambu T."/>
            <person name="Kawai H."/>
            <person name="Fukushima H."/>
        </authorList>
    </citation>
    <scope>NUCLEOTIDE SEQUENCE [LARGE SCALE GENOMIC DNA]</scope>
    <source>
        <strain evidence="3 4">DY-18</strain>
    </source>
</reference>
<dbReference type="InterPro" id="IPR012336">
    <property type="entry name" value="Thioredoxin-like_fold"/>
</dbReference>
<keyword evidence="1" id="KW-0472">Membrane</keyword>
<reference evidence="4" key="1">
    <citation type="submission" date="2009-07" db="EMBL/GenBank/DDBJ databases">
        <title>Complete genome sequence of Rothia mucilaginosa DJ.</title>
        <authorList>
            <person name="Yamane K."/>
            <person name="Nambu T."/>
            <person name="Mashimo C."/>
            <person name="Sugimori C."/>
            <person name="Yamanaka T."/>
            <person name="Leung K."/>
            <person name="Fukushima H."/>
        </authorList>
    </citation>
    <scope>NUCLEOTIDE SEQUENCE [LARGE SCALE GENOMIC DNA]</scope>
    <source>
        <strain evidence="4">DY-18</strain>
    </source>
</reference>
<dbReference type="HOGENOM" id="CLU_000288_47_3_11"/>
<evidence type="ECO:0000313" key="4">
    <source>
        <dbReference type="Proteomes" id="UP000001883"/>
    </source>
</evidence>
<organism evidence="3 4">
    <name type="scientific">Rothia mucilaginosa (strain DY-18)</name>
    <name type="common">Stomatococcus mucilaginosus</name>
    <dbReference type="NCBI Taxonomy" id="680646"/>
    <lineage>
        <taxon>Bacteria</taxon>
        <taxon>Bacillati</taxon>
        <taxon>Actinomycetota</taxon>
        <taxon>Actinomycetes</taxon>
        <taxon>Micrococcales</taxon>
        <taxon>Micrococcaceae</taxon>
        <taxon>Rothia</taxon>
    </lineage>
</organism>
<evidence type="ECO:0000259" key="2">
    <source>
        <dbReference type="Pfam" id="PF13462"/>
    </source>
</evidence>
<dbReference type="GO" id="GO:0016853">
    <property type="term" value="F:isomerase activity"/>
    <property type="evidence" value="ECO:0007669"/>
    <property type="project" value="UniProtKB-KW"/>
</dbReference>
<reference evidence="3 4" key="3">
    <citation type="journal article" date="2010" name="Sequencing">
        <title>Complete Genome Sequence of Rothia mucilaginosa DY-18: A Clinical Isolate with Dense Meshwork-Like Structures from a Persistent Apical Periodontitis Lesion.</title>
        <authorList>
            <person name="Yamane K."/>
            <person name="Nambu T."/>
            <person name="Yamanaka T."/>
            <person name="Mashimo C."/>
            <person name="Sugimori C."/>
            <person name="Leung K.-P."/>
            <person name="Fukushima H."/>
        </authorList>
    </citation>
    <scope>NUCLEOTIDE SEQUENCE [LARGE SCALE GENOMIC DNA]</scope>
    <source>
        <strain evidence="3 4">DY-18</strain>
    </source>
</reference>
<name>D2NPI7_ROTMD</name>
<sequence length="318" mass="34556">MGAYSIRSRLEEVDEPPPIFPTKGAGMSTDAREKARQIAAQQAKKSPSQASRRWLQFGVLAVVLIIVGIIGFVVVNGNKNTKVAESGPVPSSANEYGGIVLTKDGIVQNSSTQENRDFKQLATSTSSVTPMVNGTAAAVNTLPPGVQTAEEASKNGQPVRVTIFQDYNCVHCAEFEKKYGEEIQKLVEDGTITLEIRNLTFLDRSSPTAYSARNAAAAYSVANQVSTSDFLNYQREIFTHQGRGDMNNQQIADIASKYHASIGSDMNDGKWRPFVDVVNAESAKNGIKGTPTVFVDGDQYTSNDFSTFLKEKIEAKKK</sequence>
<dbReference type="Pfam" id="PF13462">
    <property type="entry name" value="Thioredoxin_4"/>
    <property type="match status" value="1"/>
</dbReference>
<dbReference type="InterPro" id="IPR036249">
    <property type="entry name" value="Thioredoxin-like_sf"/>
</dbReference>
<dbReference type="Gene3D" id="3.40.30.10">
    <property type="entry name" value="Glutaredoxin"/>
    <property type="match status" value="1"/>
</dbReference>
<dbReference type="KEGG" id="rmu:RMDY18_17230"/>
<keyword evidence="3" id="KW-0413">Isomerase</keyword>